<dbReference type="EMBL" id="QRXR01000014">
    <property type="protein sequence ID" value="RGU23481.1"/>
    <property type="molecule type" value="Genomic_DNA"/>
</dbReference>
<dbReference type="Proteomes" id="UP000283765">
    <property type="component" value="Unassembled WGS sequence"/>
</dbReference>
<dbReference type="Proteomes" id="UP000285209">
    <property type="component" value="Unassembled WGS sequence"/>
</dbReference>
<evidence type="ECO:0000313" key="11">
    <source>
        <dbReference type="EMBL" id="RGI70366.1"/>
    </source>
</evidence>
<reference evidence="8 29" key="4">
    <citation type="journal article" date="2019" name="Nat. Med.">
        <title>A library of human gut bacterial isolates paired with longitudinal multiomics data enables mechanistic microbiome research.</title>
        <authorList>
            <person name="Poyet M."/>
            <person name="Groussin M."/>
            <person name="Gibbons S.M."/>
            <person name="Avila-Pacheco J."/>
            <person name="Jiang X."/>
            <person name="Kearney S.M."/>
            <person name="Perrotta A.R."/>
            <person name="Berdy B."/>
            <person name="Zhao S."/>
            <person name="Lieberman T.D."/>
            <person name="Swanson P.K."/>
            <person name="Smith M."/>
            <person name="Roesemann S."/>
            <person name="Alexander J.E."/>
            <person name="Rich S.A."/>
            <person name="Livny J."/>
            <person name="Vlamakis H."/>
            <person name="Clish C."/>
            <person name="Bullock K."/>
            <person name="Deik A."/>
            <person name="Scott J."/>
            <person name="Pierce K.A."/>
            <person name="Xavier R.J."/>
            <person name="Alm E.J."/>
        </authorList>
    </citation>
    <scope>NUCLEOTIDE SEQUENCE [LARGE SCALE GENOMIC DNA]</scope>
    <source>
        <strain evidence="8 29">BIOML-A5</strain>
    </source>
</reference>
<evidence type="ECO:0000313" key="5">
    <source>
        <dbReference type="EMBL" id="MCB6938963.1"/>
    </source>
</evidence>
<dbReference type="EMBL" id="QSOB01000002">
    <property type="protein sequence ID" value="RGI70366.1"/>
    <property type="molecule type" value="Genomic_DNA"/>
</dbReference>
<dbReference type="EMBL" id="QSDV01000007">
    <property type="protein sequence ID" value="RGZ18959.1"/>
    <property type="molecule type" value="Genomic_DNA"/>
</dbReference>
<evidence type="ECO:0000313" key="3">
    <source>
        <dbReference type="EMBL" id="CUN86471.1"/>
    </source>
</evidence>
<dbReference type="EMBL" id="CVRQ01000022">
    <property type="protein sequence ID" value="CRL38826.1"/>
    <property type="molecule type" value="Genomic_DNA"/>
</dbReference>
<keyword evidence="11" id="KW-0238">DNA-binding</keyword>
<evidence type="ECO:0000313" key="24">
    <source>
        <dbReference type="Proteomes" id="UP000283431"/>
    </source>
</evidence>
<dbReference type="Proteomes" id="UP000049472">
    <property type="component" value="Unassembled WGS sequence"/>
</dbReference>
<reference evidence="5" key="8">
    <citation type="submission" date="2021-10" db="EMBL/GenBank/DDBJ databases">
        <title>Collection of gut derived symbiotic bacterial strains cultured from healthy donors.</title>
        <authorList>
            <person name="Lin H."/>
            <person name="Littmann E."/>
            <person name="Kohout C."/>
            <person name="Pamer E.G."/>
        </authorList>
    </citation>
    <scope>NUCLEOTIDE SEQUENCE</scope>
    <source>
        <strain evidence="5">DFI.9.42</strain>
    </source>
</reference>
<evidence type="ECO:0000313" key="28">
    <source>
        <dbReference type="Proteomes" id="UP000285209"/>
    </source>
</evidence>
<evidence type="ECO:0000313" key="26">
    <source>
        <dbReference type="Proteomes" id="UP000283721"/>
    </source>
</evidence>
<protein>
    <submittedName>
        <fullName evidence="11">DNA-binding protein</fullName>
    </submittedName>
    <submittedName>
        <fullName evidence="1 7">Excisionase</fullName>
    </submittedName>
    <submittedName>
        <fullName evidence="5">Helix-turn-helix domain-containing protein</fullName>
    </submittedName>
</protein>
<dbReference type="EMBL" id="QSES01000003">
    <property type="protein sequence ID" value="RGZ95156.1"/>
    <property type="molecule type" value="Genomic_DNA"/>
</dbReference>
<evidence type="ECO:0000313" key="29">
    <source>
        <dbReference type="Proteomes" id="UP000465607"/>
    </source>
</evidence>
<dbReference type="AlphaFoldDB" id="A0A0M6WNC4"/>
<evidence type="ECO:0000313" key="23">
    <source>
        <dbReference type="Proteomes" id="UP000266698"/>
    </source>
</evidence>
<evidence type="ECO:0000313" key="22">
    <source>
        <dbReference type="Proteomes" id="UP000260642"/>
    </source>
</evidence>
<evidence type="ECO:0000313" key="18">
    <source>
        <dbReference type="Proteomes" id="UP000049472"/>
    </source>
</evidence>
<evidence type="ECO:0000313" key="10">
    <source>
        <dbReference type="EMBL" id="NSC76665.1"/>
    </source>
</evidence>
<dbReference type="EMBL" id="WKQV01000009">
    <property type="protein sequence ID" value="MSD27166.1"/>
    <property type="molecule type" value="Genomic_DNA"/>
</dbReference>
<dbReference type="Proteomes" id="UP001212823">
    <property type="component" value="Unassembled WGS sequence"/>
</dbReference>
<dbReference type="Proteomes" id="UP001193670">
    <property type="component" value="Unassembled WGS sequence"/>
</dbReference>
<reference evidence="6" key="7">
    <citation type="submission" date="2021-10" db="EMBL/GenBank/DDBJ databases">
        <title>Collection of gut derived symbiotic bacterial strains cultured from healthy donors.</title>
        <authorList>
            <person name="Lin H."/>
            <person name="Littmann E."/>
            <person name="Claire K."/>
            <person name="Pamer E."/>
        </authorList>
    </citation>
    <scope>NUCLEOTIDE SEQUENCE</scope>
    <source>
        <strain evidence="6">MSK.22.92</strain>
    </source>
</reference>
<reference evidence="18" key="2">
    <citation type="submission" date="2015-05" db="EMBL/GenBank/DDBJ databases">
        <authorList>
            <consortium name="Pathogen Informatics"/>
        </authorList>
    </citation>
    <scope>NUCLEOTIDE SEQUENCE [LARGE SCALE GENOMIC DNA]</scope>
    <source>
        <strain evidence="3 19">2789STDY5608860</strain>
        <strain evidence="4 20">2789STDY5834884</strain>
        <strain evidence="2 21">2789STDY5834968</strain>
        <strain evidence="18">T1-815</strain>
    </source>
</reference>
<dbReference type="Proteomes" id="UP001193756">
    <property type="component" value="Unassembled WGS sequence"/>
</dbReference>
<organism evidence="1 18">
    <name type="scientific">Agathobacter rectalis</name>
    <dbReference type="NCBI Taxonomy" id="39491"/>
    <lineage>
        <taxon>Bacteria</taxon>
        <taxon>Bacillati</taxon>
        <taxon>Bacillota</taxon>
        <taxon>Clostridia</taxon>
        <taxon>Lachnospirales</taxon>
        <taxon>Lachnospiraceae</taxon>
        <taxon>Agathobacter</taxon>
    </lineage>
</organism>
<evidence type="ECO:0000313" key="25">
    <source>
        <dbReference type="Proteomes" id="UP000283501"/>
    </source>
</evidence>
<dbReference type="Proteomes" id="UP000283501">
    <property type="component" value="Unassembled WGS sequence"/>
</dbReference>
<dbReference type="Proteomes" id="UP001197684">
    <property type="component" value="Unassembled WGS sequence"/>
</dbReference>
<dbReference type="Proteomes" id="UP000266698">
    <property type="component" value="Unassembled WGS sequence"/>
</dbReference>
<dbReference type="Proteomes" id="UP000465607">
    <property type="component" value="Unassembled WGS sequence"/>
</dbReference>
<evidence type="ECO:0000313" key="1">
    <source>
        <dbReference type="EMBL" id="CRL38826.1"/>
    </source>
</evidence>
<proteinExistence type="predicted"/>
<dbReference type="EMBL" id="QSEN01000015">
    <property type="protein sequence ID" value="RGZ74836.1"/>
    <property type="molecule type" value="Genomic_DNA"/>
</dbReference>
<dbReference type="EMBL" id="CYYW01000006">
    <property type="protein sequence ID" value="CUN86471.1"/>
    <property type="molecule type" value="Genomic_DNA"/>
</dbReference>
<dbReference type="Gene3D" id="3.90.105.50">
    <property type="match status" value="1"/>
</dbReference>
<keyword evidence="18" id="KW-1185">Reference proteome</keyword>
<dbReference type="Proteomes" id="UP001197847">
    <property type="component" value="Unassembled WGS sequence"/>
</dbReference>
<dbReference type="EMBL" id="CYXM01000009">
    <property type="protein sequence ID" value="CUN11927.1"/>
    <property type="molecule type" value="Genomic_DNA"/>
</dbReference>
<reference evidence="9" key="5">
    <citation type="journal article" date="2020" name="Cell Host Microbe">
        <title>Functional and Genomic Variation between Human-Derived Isolates of Lachnospiraceae Reveals Inter- and Intra-Species Diversity.</title>
        <authorList>
            <person name="Sorbara M.T."/>
            <person name="Littmann E.R."/>
            <person name="Fontana E."/>
            <person name="Moody T.U."/>
            <person name="Kohout C.E."/>
            <person name="Gjonbalaj M."/>
            <person name="Eaton V."/>
            <person name="Seok R."/>
            <person name="Leiner I.M."/>
            <person name="Pamer E.G."/>
        </authorList>
    </citation>
    <scope>NUCLEOTIDE SEQUENCE</scope>
    <source>
        <strain evidence="10">MSK.16.45</strain>
        <strain evidence="9">MSK.17.79</strain>
    </source>
</reference>
<dbReference type="EMBL" id="JAAIMP010000005">
    <property type="protein sequence ID" value="NSC76665.1"/>
    <property type="molecule type" value="Genomic_DNA"/>
</dbReference>
<dbReference type="Proteomes" id="UP000095602">
    <property type="component" value="Unassembled WGS sequence"/>
</dbReference>
<evidence type="ECO:0000313" key="2">
    <source>
        <dbReference type="EMBL" id="CUN11927.1"/>
    </source>
</evidence>
<dbReference type="EMBL" id="QRPB01000007">
    <property type="protein sequence ID" value="RHL79548.1"/>
    <property type="molecule type" value="Genomic_DNA"/>
</dbReference>
<reference evidence="9" key="6">
    <citation type="submission" date="2020-02" db="EMBL/GenBank/DDBJ databases">
        <authorList>
            <person name="Littmann E."/>
            <person name="Sorbara M."/>
        </authorList>
    </citation>
    <scope>NUCLEOTIDE SEQUENCE</scope>
    <source>
        <strain evidence="10">MSK.16.45</strain>
        <strain evidence="9">MSK.17.79</strain>
    </source>
</reference>
<dbReference type="GO" id="GO:0003677">
    <property type="term" value="F:DNA binding"/>
    <property type="evidence" value="ECO:0007669"/>
    <property type="project" value="UniProtKB-KW"/>
</dbReference>
<dbReference type="Proteomes" id="UP000260642">
    <property type="component" value="Unassembled WGS sequence"/>
</dbReference>
<evidence type="ECO:0000313" key="16">
    <source>
        <dbReference type="EMBL" id="RHF03380.1"/>
    </source>
</evidence>
<dbReference type="EMBL" id="JAQLYE010000003">
    <property type="protein sequence ID" value="MDB8016830.1"/>
    <property type="molecule type" value="Genomic_DNA"/>
</dbReference>
<dbReference type="EMBL" id="QSKY01000012">
    <property type="protein sequence ID" value="RHF03380.1"/>
    <property type="molecule type" value="Genomic_DNA"/>
</dbReference>
<evidence type="ECO:0000313" key="21">
    <source>
        <dbReference type="Proteomes" id="UP000095673"/>
    </source>
</evidence>
<gene>
    <name evidence="17" type="ORF">DW001_07275</name>
    <name evidence="16" type="ORF">DW703_09185</name>
    <name evidence="15" type="ORF">DW967_02170</name>
    <name evidence="14" type="ORF">DW975_09160</name>
    <name evidence="12" type="ORF">DWW89_09820</name>
    <name evidence="13" type="ORF">DXA03_06315</name>
    <name evidence="11" type="ORF">DXD95_01470</name>
    <name evidence="3" type="ORF">ERS852417_01127</name>
    <name evidence="4" type="ORF">ERS852497_02757</name>
    <name evidence="2" type="ORF">ERS852580_02069</name>
    <name evidence="10" type="ORF">G4312_05055</name>
    <name evidence="9" type="ORF">G4319_06965</name>
    <name evidence="8" type="ORF">GKE44_08355</name>
    <name evidence="5" type="ORF">LIZ56_11180</name>
    <name evidence="6" type="ORF">LK487_12650</name>
    <name evidence="7" type="ORF">PNE45_02105</name>
    <name evidence="1" type="ORF">T1815_19111</name>
</gene>
<dbReference type="Proteomes" id="UP000283431">
    <property type="component" value="Unassembled WGS sequence"/>
</dbReference>
<name>A0A0M6WNC4_9FIRM</name>
<evidence type="ECO:0000313" key="9">
    <source>
        <dbReference type="EMBL" id="NSC27085.1"/>
    </source>
</evidence>
<evidence type="ECO:0000313" key="7">
    <source>
        <dbReference type="EMBL" id="MDB8016830.1"/>
    </source>
</evidence>
<evidence type="ECO:0000313" key="13">
    <source>
        <dbReference type="EMBL" id="RGZ18959.1"/>
    </source>
</evidence>
<evidence type="ECO:0000313" key="20">
    <source>
        <dbReference type="Proteomes" id="UP000095602"/>
    </source>
</evidence>
<reference evidence="1" key="1">
    <citation type="submission" date="2015-05" db="EMBL/GenBank/DDBJ databases">
        <authorList>
            <person name="Wang D.B."/>
            <person name="Wang M."/>
        </authorList>
    </citation>
    <scope>NUCLEOTIDE SEQUENCE [LARGE SCALE GENOMIC DNA]</scope>
    <source>
        <strain evidence="1">T1-815</strain>
    </source>
</reference>
<evidence type="ECO:0000313" key="17">
    <source>
        <dbReference type="EMBL" id="RHL79548.1"/>
    </source>
</evidence>
<evidence type="ECO:0000313" key="19">
    <source>
        <dbReference type="Proteomes" id="UP000095384"/>
    </source>
</evidence>
<evidence type="ECO:0000313" key="6">
    <source>
        <dbReference type="EMBL" id="MCC2747868.1"/>
    </source>
</evidence>
<dbReference type="EMBL" id="CZAJ01000041">
    <property type="protein sequence ID" value="CUP40003.1"/>
    <property type="molecule type" value="Genomic_DNA"/>
</dbReference>
<evidence type="ECO:0000313" key="8">
    <source>
        <dbReference type="EMBL" id="MSD27166.1"/>
    </source>
</evidence>
<dbReference type="Proteomes" id="UP000095673">
    <property type="component" value="Unassembled WGS sequence"/>
</dbReference>
<evidence type="ECO:0000313" key="15">
    <source>
        <dbReference type="EMBL" id="RGZ95156.1"/>
    </source>
</evidence>
<evidence type="ECO:0000313" key="12">
    <source>
        <dbReference type="EMBL" id="RGU23481.1"/>
    </source>
</evidence>
<evidence type="ECO:0000313" key="27">
    <source>
        <dbReference type="Proteomes" id="UP000283765"/>
    </source>
</evidence>
<accession>A0A0M6WNC4</accession>
<sequence length="63" mass="7212">MKTELDTRALLNVKEMCEYLGIGQTKARELLSNPANGFTVRIGNRLYAHKGRLDHWLLNQILS</sequence>
<evidence type="ECO:0000313" key="4">
    <source>
        <dbReference type="EMBL" id="CUP40003.1"/>
    </source>
</evidence>
<reference evidence="22 23" key="3">
    <citation type="submission" date="2018-08" db="EMBL/GenBank/DDBJ databases">
        <title>A genome reference for cultivated species of the human gut microbiota.</title>
        <authorList>
            <person name="Zou Y."/>
            <person name="Xue W."/>
            <person name="Luo G."/>
        </authorList>
    </citation>
    <scope>NUCLEOTIDE SEQUENCE [LARGE SCALE GENOMIC DNA]</scope>
    <source>
        <strain evidence="12 27">AF17-27</strain>
        <strain evidence="17 23">AF36-2BH</strain>
        <strain evidence="16 25">AM26-2LB</strain>
        <strain evidence="15 26">AM47-6BH</strain>
        <strain evidence="14 24">AM48-7</strain>
        <strain evidence="13 28">AM54-25XD</strain>
        <strain evidence="11 22">TM10-3</strain>
    </source>
</reference>
<dbReference type="EMBL" id="JAJCJK010000017">
    <property type="protein sequence ID" value="MCB6938963.1"/>
    <property type="molecule type" value="Genomic_DNA"/>
</dbReference>
<dbReference type="EMBL" id="JAJFBX010000021">
    <property type="protein sequence ID" value="MCC2747868.1"/>
    <property type="molecule type" value="Genomic_DNA"/>
</dbReference>
<dbReference type="InterPro" id="IPR038148">
    <property type="entry name" value="Tn1545/Tn916_Xis"/>
</dbReference>
<dbReference type="Proteomes" id="UP000283721">
    <property type="component" value="Unassembled WGS sequence"/>
</dbReference>
<dbReference type="Proteomes" id="UP000095384">
    <property type="component" value="Unassembled WGS sequence"/>
</dbReference>
<dbReference type="RefSeq" id="WP_015568191.1">
    <property type="nucleotide sequence ID" value="NZ_CP100127.1"/>
</dbReference>
<reference evidence="7" key="9">
    <citation type="submission" date="2023-01" db="EMBL/GenBank/DDBJ databases">
        <title>Human gut microbiome strain richness.</title>
        <authorList>
            <person name="Chen-Liaw A."/>
        </authorList>
    </citation>
    <scope>NUCLEOTIDE SEQUENCE</scope>
    <source>
        <strain evidence="7">1001283st1_D2_1001283B150209_150212</strain>
    </source>
</reference>
<dbReference type="EMBL" id="JAAILW010000010">
    <property type="protein sequence ID" value="NSC27085.1"/>
    <property type="molecule type" value="Genomic_DNA"/>
</dbReference>
<evidence type="ECO:0000313" key="14">
    <source>
        <dbReference type="EMBL" id="RGZ74836.1"/>
    </source>
</evidence>